<reference evidence="5" key="1">
    <citation type="submission" date="2025-08" db="UniProtKB">
        <authorList>
            <consortium name="RefSeq"/>
        </authorList>
    </citation>
    <scope>IDENTIFICATION</scope>
    <source>
        <tissue evidence="5">Whole insect</tissue>
    </source>
</reference>
<dbReference type="RefSeq" id="XP_028129421.1">
    <property type="nucleotide sequence ID" value="XM_028273620.1"/>
</dbReference>
<organism evidence="5">
    <name type="scientific">Diabrotica virgifera virgifera</name>
    <name type="common">western corn rootworm</name>
    <dbReference type="NCBI Taxonomy" id="50390"/>
    <lineage>
        <taxon>Eukaryota</taxon>
        <taxon>Metazoa</taxon>
        <taxon>Ecdysozoa</taxon>
        <taxon>Arthropoda</taxon>
        <taxon>Hexapoda</taxon>
        <taxon>Insecta</taxon>
        <taxon>Pterygota</taxon>
        <taxon>Neoptera</taxon>
        <taxon>Endopterygota</taxon>
        <taxon>Coleoptera</taxon>
        <taxon>Polyphaga</taxon>
        <taxon>Cucujiformia</taxon>
        <taxon>Chrysomeloidea</taxon>
        <taxon>Chrysomelidae</taxon>
        <taxon>Galerucinae</taxon>
        <taxon>Diabroticina</taxon>
        <taxon>Diabroticites</taxon>
        <taxon>Diabrotica</taxon>
    </lineage>
</organism>
<dbReference type="InterPro" id="IPR005024">
    <property type="entry name" value="Snf7_fam"/>
</dbReference>
<dbReference type="GO" id="GO:0005771">
    <property type="term" value="C:multivesicular body"/>
    <property type="evidence" value="ECO:0007669"/>
    <property type="project" value="TreeGrafter"/>
</dbReference>
<dbReference type="PANTHER" id="PTHR22761:SF10">
    <property type="entry name" value="GH13992P"/>
    <property type="match status" value="1"/>
</dbReference>
<gene>
    <name evidence="5" type="primary">LOC114325542</name>
</gene>
<accession>A0A6P7F249</accession>
<dbReference type="GO" id="GO:0000815">
    <property type="term" value="C:ESCRT III complex"/>
    <property type="evidence" value="ECO:0007669"/>
    <property type="project" value="TreeGrafter"/>
</dbReference>
<dbReference type="GO" id="GO:0006900">
    <property type="term" value="P:vesicle budding from membrane"/>
    <property type="evidence" value="ECO:0007669"/>
    <property type="project" value="TreeGrafter"/>
</dbReference>
<dbReference type="AlphaFoldDB" id="A0A6P7F249"/>
<sequence length="431" mass="49259">MFNISEENLPECLQDENRLNVLFAPIRNRSVNPKDWDNKISSWKTIIKAYCDSTDVYTFTLSSLNAVFVRNGRPPSCLPEVISEMERIGDIQPLEVFLKKNDHSWTGWATDLLVKRPFIWSFNKVKSSMFTQDKSQQSMVILEVIQSKCDQLLKSVPDNFKNKLVSLKDILDILNKSPKYLDDVKLILHYMSNNNLVDITHLTSKNENELETTLIKFTDGSKNNRISELDIGIYTLELNEKIVLKGIEEMEDTIEKCTQEAKMHLAKNHRQMAKSCLRKKHGLEKSLEKKANALHNIQTLLHQIHETHSNAHVWESYKNVLSAFNFTFKETGLSEDAIDATMIKLGEVLDKNEDIQFALSRPTHEFDEAELEEELADLLKEDESEGGPPDGGVNTSDLENQLANLNISLPEIPEDSPNVSREIDSSNQQIQ</sequence>
<dbReference type="OrthoDB" id="10250120at2759"/>
<evidence type="ECO:0000256" key="4">
    <source>
        <dbReference type="SAM" id="MobiDB-lite"/>
    </source>
</evidence>
<proteinExistence type="inferred from homology"/>
<name>A0A6P7F249_DIAVI</name>
<evidence type="ECO:0000256" key="2">
    <source>
        <dbReference type="ARBA" id="ARBA00006190"/>
    </source>
</evidence>
<evidence type="ECO:0000256" key="3">
    <source>
        <dbReference type="ARBA" id="ARBA00022753"/>
    </source>
</evidence>
<dbReference type="InParanoid" id="A0A6P7F249"/>
<dbReference type="PANTHER" id="PTHR22761">
    <property type="entry name" value="CHARGED MULTIVESICULAR BODY PROTEIN"/>
    <property type="match status" value="1"/>
</dbReference>
<dbReference type="FunCoup" id="A0A6P7F249">
    <property type="interactions" value="1801"/>
</dbReference>
<feature type="region of interest" description="Disordered" evidence="4">
    <location>
        <begin position="379"/>
        <end position="431"/>
    </location>
</feature>
<dbReference type="GO" id="GO:0009898">
    <property type="term" value="C:cytoplasmic side of plasma membrane"/>
    <property type="evidence" value="ECO:0007669"/>
    <property type="project" value="TreeGrafter"/>
</dbReference>
<evidence type="ECO:0000256" key="1">
    <source>
        <dbReference type="ARBA" id="ARBA00004177"/>
    </source>
</evidence>
<evidence type="ECO:0000313" key="5">
    <source>
        <dbReference type="RefSeq" id="XP_028129421.1"/>
    </source>
</evidence>
<comment type="subcellular location">
    <subcellularLocation>
        <location evidence="1">Endosome</location>
    </subcellularLocation>
</comment>
<comment type="similarity">
    <text evidence="2">Belongs to the SNF7 family.</text>
</comment>
<protein>
    <submittedName>
        <fullName evidence="5">Charged multivesicular body protein 7</fullName>
    </submittedName>
</protein>
<keyword evidence="3" id="KW-0967">Endosome</keyword>
<feature type="compositionally biased region" description="Polar residues" evidence="4">
    <location>
        <begin position="393"/>
        <end position="407"/>
    </location>
</feature>
<dbReference type="Pfam" id="PF25880">
    <property type="entry name" value="WHD_CHMP7_1st"/>
    <property type="match status" value="1"/>
</dbReference>
<dbReference type="Pfam" id="PF03357">
    <property type="entry name" value="Snf7"/>
    <property type="match status" value="1"/>
</dbReference>
<dbReference type="GO" id="GO:0032511">
    <property type="term" value="P:late endosome to vacuole transport via multivesicular body sorting pathway"/>
    <property type="evidence" value="ECO:0007669"/>
    <property type="project" value="TreeGrafter"/>
</dbReference>